<dbReference type="PIRSF" id="PIRSF017082">
    <property type="entry name" value="YflP"/>
    <property type="match status" value="1"/>
</dbReference>
<accession>A0A3D8PCF4</accession>
<dbReference type="Pfam" id="PF03401">
    <property type="entry name" value="TctC"/>
    <property type="match status" value="1"/>
</dbReference>
<dbReference type="Gene3D" id="3.40.190.10">
    <property type="entry name" value="Periplasmic binding protein-like II"/>
    <property type="match status" value="1"/>
</dbReference>
<dbReference type="EMBL" id="QFCQ01000060">
    <property type="protein sequence ID" value="RDW12905.1"/>
    <property type="molecule type" value="Genomic_DNA"/>
</dbReference>
<comment type="caution">
    <text evidence="2">The sequence shown here is derived from an EMBL/GenBank/DDBJ whole genome shotgun (WGS) entry which is preliminary data.</text>
</comment>
<dbReference type="InterPro" id="IPR042100">
    <property type="entry name" value="Bug_dom1"/>
</dbReference>
<dbReference type="InterPro" id="IPR005064">
    <property type="entry name" value="BUG"/>
</dbReference>
<proteinExistence type="inferred from homology"/>
<reference evidence="2 3" key="1">
    <citation type="submission" date="2018-05" db="EMBL/GenBank/DDBJ databases">
        <title>Whole genome sequencing of Paracoccus thiocyanatus SST.</title>
        <authorList>
            <person name="Ghosh W."/>
            <person name="Rameez M.J."/>
            <person name="Roy C."/>
        </authorList>
    </citation>
    <scope>NUCLEOTIDE SEQUENCE [LARGE SCALE GENOMIC DNA]</scope>
    <source>
        <strain evidence="2 3">SST</strain>
    </source>
</reference>
<name>A0A3D8PCF4_9RHOB</name>
<keyword evidence="3" id="KW-1185">Reference proteome</keyword>
<organism evidence="2 3">
    <name type="scientific">Paracoccus thiocyanatus</name>
    <dbReference type="NCBI Taxonomy" id="34006"/>
    <lineage>
        <taxon>Bacteria</taxon>
        <taxon>Pseudomonadati</taxon>
        <taxon>Pseudomonadota</taxon>
        <taxon>Alphaproteobacteria</taxon>
        <taxon>Rhodobacterales</taxon>
        <taxon>Paracoccaceae</taxon>
        <taxon>Paracoccus</taxon>
    </lineage>
</organism>
<dbReference type="Gene3D" id="3.40.190.150">
    <property type="entry name" value="Bordetella uptake gene, domain 1"/>
    <property type="match status" value="1"/>
</dbReference>
<evidence type="ECO:0000256" key="1">
    <source>
        <dbReference type="ARBA" id="ARBA00006987"/>
    </source>
</evidence>
<protein>
    <submittedName>
        <fullName evidence="2">Tripartite tricarboxylate transporter substrate binding protein</fullName>
    </submittedName>
</protein>
<dbReference type="CDD" id="cd07012">
    <property type="entry name" value="PBP2_Bug_TTT"/>
    <property type="match status" value="1"/>
</dbReference>
<dbReference type="PANTHER" id="PTHR42928">
    <property type="entry name" value="TRICARBOXYLATE-BINDING PROTEIN"/>
    <property type="match status" value="1"/>
</dbReference>
<dbReference type="Proteomes" id="UP000256679">
    <property type="component" value="Unassembled WGS sequence"/>
</dbReference>
<sequence>MPASAEYGSLREERMTEISRRGFMAAGLGAAYLAQGGMAFGQTFPSKQFTLACGYAPGGLADIIARLVSGYLGRTFPQPSIVENRPGANGALAWEAVAKQPADGYHLLVSTQSQIVLLPATTPSLKLDPIDGLTHIAMVCESPYLLWASADFQAQTFDELVKLGKSGETPIFYGTSGIGGQQHLASELLALETGIKMQAVHYKGGGVMMPDLMSNRVQLGFATPALALGAYKEGRIKPLLAVGDTEDPNFPGVPASTQVGLPRMKSLLGWYGIQGPAGIPDDIADSLNKIVQDCLSDPDIMKALELNLVNPVKAPRKEFADRIAEEYGTIQDLVKAIGFTPA</sequence>
<dbReference type="AlphaFoldDB" id="A0A3D8PCF4"/>
<dbReference type="PANTHER" id="PTHR42928:SF5">
    <property type="entry name" value="BLR1237 PROTEIN"/>
    <property type="match status" value="1"/>
</dbReference>
<comment type="similarity">
    <text evidence="1">Belongs to the UPF0065 (bug) family.</text>
</comment>
<evidence type="ECO:0000313" key="2">
    <source>
        <dbReference type="EMBL" id="RDW12905.1"/>
    </source>
</evidence>
<gene>
    <name evidence="2" type="ORF">DIE28_11095</name>
</gene>
<evidence type="ECO:0000313" key="3">
    <source>
        <dbReference type="Proteomes" id="UP000256679"/>
    </source>
</evidence>